<evidence type="ECO:0000313" key="4">
    <source>
        <dbReference type="Proteomes" id="UP001651690"/>
    </source>
</evidence>
<sequence length="75" mass="7624">MKFRHLASIAVAGAAAAAIAAAPAAVAVPIAEPAPAGATITQRNGHVAIDATPDKVSEPRSYGQWSSPAPFLFWD</sequence>
<dbReference type="EMBL" id="JANDBD010000005">
    <property type="protein sequence ID" value="MCP9273234.1"/>
    <property type="molecule type" value="Genomic_DNA"/>
</dbReference>
<feature type="region of interest" description="Disordered" evidence="1">
    <location>
        <begin position="53"/>
        <end position="75"/>
    </location>
</feature>
<dbReference type="Proteomes" id="UP001651690">
    <property type="component" value="Unassembled WGS sequence"/>
</dbReference>
<comment type="caution">
    <text evidence="3">The sequence shown here is derived from an EMBL/GenBank/DDBJ whole genome shotgun (WGS) entry which is preliminary data.</text>
</comment>
<evidence type="ECO:0000256" key="1">
    <source>
        <dbReference type="SAM" id="MobiDB-lite"/>
    </source>
</evidence>
<name>A0ABT1M256_9MYCO</name>
<evidence type="ECO:0000313" key="3">
    <source>
        <dbReference type="EMBL" id="MCP9273234.1"/>
    </source>
</evidence>
<accession>A0ABT1M256</accession>
<organism evidence="3 4">
    <name type="scientific">Mycolicibacterium arenosum</name>
    <dbReference type="NCBI Taxonomy" id="2952157"/>
    <lineage>
        <taxon>Bacteria</taxon>
        <taxon>Bacillati</taxon>
        <taxon>Actinomycetota</taxon>
        <taxon>Actinomycetes</taxon>
        <taxon>Mycobacteriales</taxon>
        <taxon>Mycobacteriaceae</taxon>
        <taxon>Mycolicibacterium</taxon>
    </lineage>
</organism>
<evidence type="ECO:0000256" key="2">
    <source>
        <dbReference type="SAM" id="SignalP"/>
    </source>
</evidence>
<feature type="signal peptide" evidence="2">
    <location>
        <begin position="1"/>
        <end position="27"/>
    </location>
</feature>
<proteinExistence type="predicted"/>
<reference evidence="3 4" key="1">
    <citation type="submission" date="2022-06" db="EMBL/GenBank/DDBJ databases">
        <title>Mycolicibacterium sp. CAU 1645 isolated from seawater.</title>
        <authorList>
            <person name="Kim W."/>
        </authorList>
    </citation>
    <scope>NUCLEOTIDE SEQUENCE [LARGE SCALE GENOMIC DNA]</scope>
    <source>
        <strain evidence="3 4">CAU 1645</strain>
    </source>
</reference>
<protein>
    <submittedName>
        <fullName evidence="3">Uncharacterized protein</fullName>
    </submittedName>
</protein>
<gene>
    <name evidence="3" type="ORF">NM203_13670</name>
</gene>
<dbReference type="RefSeq" id="WP_255060527.1">
    <property type="nucleotide sequence ID" value="NZ_JANDBD010000005.1"/>
</dbReference>
<keyword evidence="4" id="KW-1185">Reference proteome</keyword>
<keyword evidence="2" id="KW-0732">Signal</keyword>
<feature type="chain" id="PRO_5046467355" evidence="2">
    <location>
        <begin position="28"/>
        <end position="75"/>
    </location>
</feature>